<feature type="region of interest" description="Disordered" evidence="1">
    <location>
        <begin position="174"/>
        <end position="193"/>
    </location>
</feature>
<organism evidence="2">
    <name type="scientific">Actinomyces succiniciruminis</name>
    <dbReference type="NCBI Taxonomy" id="1522002"/>
    <lineage>
        <taxon>Bacteria</taxon>
        <taxon>Bacillati</taxon>
        <taxon>Actinomycetota</taxon>
        <taxon>Actinomycetes</taxon>
        <taxon>Actinomycetales</taxon>
        <taxon>Actinomycetaceae</taxon>
        <taxon>Actinomyces</taxon>
    </lineage>
</organism>
<feature type="region of interest" description="Disordered" evidence="1">
    <location>
        <begin position="244"/>
        <end position="265"/>
    </location>
</feature>
<sequence>MRRLGACKGWLCEWLDVCVRLGVLGVGVRGRRPARWTPVPPVGPLFPRLDPCSPVGPLFPRWTAVAAGYSGPTGRGRSNGVWAVQLGVFLKVIPRQKRLLRHLLSEQSMSLAEKEVGAVSKLRGPTCQSPQGQGNGPAGERSVRVSRSSDPGHWCPCVCPRQVVQLSRLHRGANRLPPGGASPLRRLASPTGKRSGGADVGAYAAAWFVDPAGVHGRGQASMGSTKVRKSPSCCACSSQMRPARASGSWEGSPPPMPRGMISWAT</sequence>
<evidence type="ECO:0000313" key="2">
    <source>
        <dbReference type="EMBL" id="CED92744.1"/>
    </source>
</evidence>
<name>A0A1L7RR27_9ACTO</name>
<feature type="region of interest" description="Disordered" evidence="1">
    <location>
        <begin position="122"/>
        <end position="151"/>
    </location>
</feature>
<proteinExistence type="predicted"/>
<protein>
    <submittedName>
        <fullName evidence="2">Uncharacterized protein</fullName>
    </submittedName>
</protein>
<dbReference type="EMBL" id="LK995477">
    <property type="protein sequence ID" value="CED92744.1"/>
    <property type="molecule type" value="Genomic_DNA"/>
</dbReference>
<dbReference type="AlphaFoldDB" id="A0A1L7RR27"/>
<reference evidence="2" key="1">
    <citation type="submission" date="2014-07" db="EMBL/GenBank/DDBJ databases">
        <authorList>
            <person name="Zhang J.E."/>
            <person name="Yang H."/>
            <person name="Guo J."/>
            <person name="Deng Z."/>
            <person name="Luo H."/>
            <person name="Luo M."/>
            <person name="Zhao B."/>
        </authorList>
    </citation>
    <scope>NUCLEOTIDE SEQUENCE</scope>
    <source>
        <strain evidence="2">AM4</strain>
    </source>
</reference>
<evidence type="ECO:0000256" key="1">
    <source>
        <dbReference type="SAM" id="MobiDB-lite"/>
    </source>
</evidence>
<gene>
    <name evidence="2" type="ORF">AAM4_0724</name>
</gene>
<accession>A0A1L7RR27</accession>